<dbReference type="OrthoDB" id="10263185at2759"/>
<dbReference type="EMBL" id="KQ964742">
    <property type="protein sequence ID" value="KXN66305.1"/>
    <property type="molecule type" value="Genomic_DNA"/>
</dbReference>
<protein>
    <submittedName>
        <fullName evidence="3">CBF-domain-containing protein</fullName>
    </submittedName>
</protein>
<evidence type="ECO:0000313" key="4">
    <source>
        <dbReference type="Proteomes" id="UP000070444"/>
    </source>
</evidence>
<dbReference type="InterPro" id="IPR027193">
    <property type="entry name" value="Noc4"/>
</dbReference>
<keyword evidence="4" id="KW-1185">Reference proteome</keyword>
<accession>A0A137NU20</accession>
<dbReference type="GO" id="GO:0030692">
    <property type="term" value="C:Noc4p-Nop14p complex"/>
    <property type="evidence" value="ECO:0007669"/>
    <property type="project" value="TreeGrafter"/>
</dbReference>
<dbReference type="PANTHER" id="PTHR12455:SF0">
    <property type="entry name" value="NUCLEOLAR COMPLEX PROTEIN 4 HOMOLOG"/>
    <property type="match status" value="1"/>
</dbReference>
<sequence>MSSTNDATLKRKRTSLGGVANKGKSKVEGHLIDEVPKIKKSILEGKKNWNEILKLLEYSKHINPEVVYLSIKAIQQIICTWIKSGDLVLQSVEDSFVVESKSFESSQLSNWTLEIFQSYQTQLFKLLSHEDSALQVGAIECYFNILKQQAIAGTNSQKKYYYPTIMHYRLVRQLFKLSQLISSELVNHFVEKFCLGFDDTRYHTYFGISKFFRDEFDKEGDNVQSQVKLGFDVLSMIRTFPSSNADIKNYWGVSPSALRETLPSAEFNHSSFELKGHKKVFTDAWVNLLKQPLSDEIFKRTLILIQKKILPNINQPLLMLDFLTISYDQGGVISLLALNGLFDLINTYHVDYPLFYEKLYKLLDWDLLHVKYRSRFFRLMELFLNSTHLAAYLVAAFIKRLSRLTLQAPPAGIVMVVPVIYNLLMKHPSCLSLIHRTSEILQASEDPFDFNESDLSKTKAMDSSLWEIQTLTNHYHPTVSSLAKVFSEKMNKPNYPLEEFLDHTYNSMMDSDFNKPIKKTPALAIDATKTLFPVEEEEDKDILSCSTLSTKLWAF</sequence>
<reference evidence="3 4" key="1">
    <citation type="journal article" date="2015" name="Genome Biol. Evol.">
        <title>Phylogenomic analyses indicate that early fungi evolved digesting cell walls of algal ancestors of land plants.</title>
        <authorList>
            <person name="Chang Y."/>
            <person name="Wang S."/>
            <person name="Sekimoto S."/>
            <person name="Aerts A.L."/>
            <person name="Choi C."/>
            <person name="Clum A."/>
            <person name="LaButti K.M."/>
            <person name="Lindquist E.A."/>
            <person name="Yee Ngan C."/>
            <person name="Ohm R.A."/>
            <person name="Salamov A.A."/>
            <person name="Grigoriev I.V."/>
            <person name="Spatafora J.W."/>
            <person name="Berbee M.L."/>
        </authorList>
    </citation>
    <scope>NUCLEOTIDE SEQUENCE [LARGE SCALE GENOMIC DNA]</scope>
    <source>
        <strain evidence="3 4">NRRL 28638</strain>
    </source>
</reference>
<dbReference type="STRING" id="796925.A0A137NU20"/>
<dbReference type="Pfam" id="PF03914">
    <property type="entry name" value="CBF"/>
    <property type="match status" value="1"/>
</dbReference>
<evidence type="ECO:0000313" key="3">
    <source>
        <dbReference type="EMBL" id="KXN66305.1"/>
    </source>
</evidence>
<comment type="similarity">
    <text evidence="1">Belongs to the CBF/MAK21 family.</text>
</comment>
<dbReference type="GO" id="GO:0042254">
    <property type="term" value="P:ribosome biogenesis"/>
    <property type="evidence" value="ECO:0007669"/>
    <property type="project" value="InterPro"/>
</dbReference>
<organism evidence="3 4">
    <name type="scientific">Conidiobolus coronatus (strain ATCC 28846 / CBS 209.66 / NRRL 28638)</name>
    <name type="common">Delacroixia coronata</name>
    <dbReference type="NCBI Taxonomy" id="796925"/>
    <lineage>
        <taxon>Eukaryota</taxon>
        <taxon>Fungi</taxon>
        <taxon>Fungi incertae sedis</taxon>
        <taxon>Zoopagomycota</taxon>
        <taxon>Entomophthoromycotina</taxon>
        <taxon>Entomophthoromycetes</taxon>
        <taxon>Entomophthorales</taxon>
        <taxon>Ancylistaceae</taxon>
        <taxon>Conidiobolus</taxon>
    </lineage>
</organism>
<dbReference type="InterPro" id="IPR005612">
    <property type="entry name" value="CCAAT-binding_factor"/>
</dbReference>
<dbReference type="PANTHER" id="PTHR12455">
    <property type="entry name" value="NUCLEOLAR COMPLEX PROTEIN 4"/>
    <property type="match status" value="1"/>
</dbReference>
<dbReference type="Proteomes" id="UP000070444">
    <property type="component" value="Unassembled WGS sequence"/>
</dbReference>
<dbReference type="AlphaFoldDB" id="A0A137NU20"/>
<proteinExistence type="inferred from homology"/>
<name>A0A137NU20_CONC2</name>
<gene>
    <name evidence="3" type="ORF">CONCODRAFT_87510</name>
</gene>
<dbReference type="GO" id="GO:0032040">
    <property type="term" value="C:small-subunit processome"/>
    <property type="evidence" value="ECO:0007669"/>
    <property type="project" value="TreeGrafter"/>
</dbReference>
<feature type="domain" description="CCAAT-binding factor" evidence="2">
    <location>
        <begin position="334"/>
        <end position="483"/>
    </location>
</feature>
<dbReference type="OMA" id="TDAYNSH"/>
<evidence type="ECO:0000256" key="1">
    <source>
        <dbReference type="ARBA" id="ARBA00007797"/>
    </source>
</evidence>
<evidence type="ECO:0000259" key="2">
    <source>
        <dbReference type="Pfam" id="PF03914"/>
    </source>
</evidence>